<reference evidence="11" key="1">
    <citation type="submission" date="2022-01" db="EMBL/GenBank/DDBJ databases">
        <authorList>
            <person name="King R."/>
        </authorList>
    </citation>
    <scope>NUCLEOTIDE SEQUENCE</scope>
</reference>
<dbReference type="EMBL" id="OU895877">
    <property type="protein sequence ID" value="CAG9800634.1"/>
    <property type="molecule type" value="Genomic_DNA"/>
</dbReference>
<evidence type="ECO:0000313" key="12">
    <source>
        <dbReference type="Proteomes" id="UP001153620"/>
    </source>
</evidence>
<proteinExistence type="predicted"/>
<dbReference type="Proteomes" id="UP001153620">
    <property type="component" value="Chromosome 1"/>
</dbReference>
<feature type="compositionally biased region" description="Polar residues" evidence="8">
    <location>
        <begin position="45"/>
        <end position="56"/>
    </location>
</feature>
<dbReference type="AlphaFoldDB" id="A0A9N9RPP1"/>
<organism evidence="11 12">
    <name type="scientific">Chironomus riparius</name>
    <dbReference type="NCBI Taxonomy" id="315576"/>
    <lineage>
        <taxon>Eukaryota</taxon>
        <taxon>Metazoa</taxon>
        <taxon>Ecdysozoa</taxon>
        <taxon>Arthropoda</taxon>
        <taxon>Hexapoda</taxon>
        <taxon>Insecta</taxon>
        <taxon>Pterygota</taxon>
        <taxon>Neoptera</taxon>
        <taxon>Endopterygota</taxon>
        <taxon>Diptera</taxon>
        <taxon>Nematocera</taxon>
        <taxon>Chironomoidea</taxon>
        <taxon>Chironomidae</taxon>
        <taxon>Chironominae</taxon>
        <taxon>Chironomus</taxon>
    </lineage>
</organism>
<dbReference type="CDD" id="cd04042">
    <property type="entry name" value="C2A_MCTP_PRT"/>
    <property type="match status" value="1"/>
</dbReference>
<dbReference type="PRINTS" id="PR00360">
    <property type="entry name" value="C2DOMAIN"/>
</dbReference>
<sequence>MAESSSSFHHSSSAKKAKLSLESRCSSLRKHLSKSASELSCKECTGSQASDTITTPFPSPQRAKSAANPNVTTVLQRTSGFLSTLKNRWSRGRSKERGRKSPGPCHIDDDRDNSDYAADNSSEHSSSVTPFESPRHRATTLTDSPLARPRNNEHYTNINNNNSTREKNDFSTNRFTSTTAKIECEPSTSGYIPNQQYDVINHQIDDVQRKREALLRQHSFFQLKVHLISGRNLIAMDKSGTSDPYVKFKLGSRLLYKSKTVHKDLNPTFDEVFTVPIEDPFQPINIKVFDYDWGLQDDFMGATRLNLTQLELNQSEEIYLKLTDPARPIKDLGDIKIIVTLMPKTQEDKEQYFQRNPKLADASRRLKSQIWSSVVTILLVEAKGLPAIDSTEEMFVKFRLGNEKYKSKTSPRAKWLEQFDLHLFEEDQLLEVVVCTKSANLGKCFIDLRSLPRETTQHLWNKFEDCIGEIFLLLTISGTTAAETISDLTTHRENTNEMRGLNTKYALHRFYQNLRDVGHLTVKVYGATGLASADIGGKSDPFCVLELVNSRLQTQTEYKTLTPNWNKIFTFNVKDISSVLDVTVFDEDRDHKVEFLGRVLIPLLRIRNGEKRWYALKDKNLTTRAKGISPQIQLELTVIWNPIKAAIRVLEPKEEKLVQQEAKFKRQLFLRNVTRLKELIVFFIDVGQFVQSCFEWESPIRSFFALVVWICACIWADISTVPAVALLYLLKNWFVRWVTGASVQTVHDELELGSDDECDDDDKKDEEKKTIKERLQAIQEVSQTVQNTIGFLASLGESVKNTFNFSVPELSWLAAMLLFAVMIVLHFIPIRVLLMAWGIIKFSKRIIRPHAVTNNEVLDFLSRVPDDEELIQFRELSLQQPTEATRRDARNKKKQS</sequence>
<comment type="subcellular location">
    <subcellularLocation>
        <location evidence="1">Membrane</location>
        <topology evidence="1">Multi-pass membrane protein</topology>
    </subcellularLocation>
</comment>
<dbReference type="PANTHER" id="PTHR45911">
    <property type="entry name" value="C2 DOMAIN-CONTAINING PROTEIN"/>
    <property type="match status" value="1"/>
</dbReference>
<feature type="transmembrane region" description="Helical" evidence="9">
    <location>
        <begin position="812"/>
        <end position="840"/>
    </location>
</feature>
<dbReference type="FunFam" id="2.60.40.150:FF:000167">
    <property type="entry name" value="Multiple C2 domains, transmembrane 2a"/>
    <property type="match status" value="1"/>
</dbReference>
<evidence type="ECO:0000256" key="3">
    <source>
        <dbReference type="ARBA" id="ARBA00022723"/>
    </source>
</evidence>
<evidence type="ECO:0000256" key="7">
    <source>
        <dbReference type="ARBA" id="ARBA00023136"/>
    </source>
</evidence>
<feature type="compositionally biased region" description="Polar residues" evidence="8">
    <location>
        <begin position="67"/>
        <end position="87"/>
    </location>
</feature>
<name>A0A9N9RPP1_9DIPT</name>
<keyword evidence="6 9" id="KW-1133">Transmembrane helix</keyword>
<feature type="region of interest" description="Disordered" evidence="8">
    <location>
        <begin position="1"/>
        <end position="20"/>
    </location>
</feature>
<dbReference type="PROSITE" id="PS50004">
    <property type="entry name" value="C2"/>
    <property type="match status" value="2"/>
</dbReference>
<evidence type="ECO:0000256" key="2">
    <source>
        <dbReference type="ARBA" id="ARBA00022692"/>
    </source>
</evidence>
<dbReference type="Pfam" id="PF00168">
    <property type="entry name" value="C2"/>
    <property type="match status" value="3"/>
</dbReference>
<evidence type="ECO:0000256" key="5">
    <source>
        <dbReference type="ARBA" id="ARBA00022837"/>
    </source>
</evidence>
<dbReference type="Gene3D" id="2.60.40.150">
    <property type="entry name" value="C2 domain"/>
    <property type="match status" value="3"/>
</dbReference>
<evidence type="ECO:0000256" key="1">
    <source>
        <dbReference type="ARBA" id="ARBA00004141"/>
    </source>
</evidence>
<dbReference type="Pfam" id="PF08372">
    <property type="entry name" value="PRT_C"/>
    <property type="match status" value="1"/>
</dbReference>
<evidence type="ECO:0000259" key="10">
    <source>
        <dbReference type="PROSITE" id="PS50004"/>
    </source>
</evidence>
<keyword evidence="7 9" id="KW-0472">Membrane</keyword>
<feature type="domain" description="C2" evidence="10">
    <location>
        <begin position="203"/>
        <end position="320"/>
    </location>
</feature>
<dbReference type="FunFam" id="2.60.40.150:FF:000174">
    <property type="entry name" value="Multiple C2 domains, transmembrane 2a"/>
    <property type="match status" value="1"/>
</dbReference>
<evidence type="ECO:0000313" key="11">
    <source>
        <dbReference type="EMBL" id="CAG9800634.1"/>
    </source>
</evidence>
<dbReference type="InterPro" id="IPR035892">
    <property type="entry name" value="C2_domain_sf"/>
</dbReference>
<keyword evidence="5" id="KW-0106">Calcium</keyword>
<dbReference type="OrthoDB" id="5973539at2759"/>
<reference evidence="11" key="2">
    <citation type="submission" date="2022-10" db="EMBL/GenBank/DDBJ databases">
        <authorList>
            <consortium name="ENA_rothamsted_submissions"/>
            <consortium name="culmorum"/>
            <person name="King R."/>
        </authorList>
    </citation>
    <scope>NUCLEOTIDE SEQUENCE</scope>
</reference>
<keyword evidence="4" id="KW-0677">Repeat</keyword>
<keyword evidence="12" id="KW-1185">Reference proteome</keyword>
<dbReference type="SMART" id="SM00239">
    <property type="entry name" value="C2"/>
    <property type="match status" value="3"/>
</dbReference>
<dbReference type="InterPro" id="IPR000008">
    <property type="entry name" value="C2_dom"/>
</dbReference>
<dbReference type="SUPFAM" id="SSF49562">
    <property type="entry name" value="C2 domain (Calcium/lipid-binding domain, CaLB)"/>
    <property type="match status" value="3"/>
</dbReference>
<keyword evidence="2 9" id="KW-0812">Transmembrane</keyword>
<keyword evidence="3" id="KW-0479">Metal-binding</keyword>
<dbReference type="GO" id="GO:0005509">
    <property type="term" value="F:calcium ion binding"/>
    <property type="evidence" value="ECO:0007669"/>
    <property type="project" value="TreeGrafter"/>
</dbReference>
<evidence type="ECO:0000256" key="9">
    <source>
        <dbReference type="SAM" id="Phobius"/>
    </source>
</evidence>
<accession>A0A9N9RPP1</accession>
<dbReference type="GO" id="GO:0030672">
    <property type="term" value="C:synaptic vesicle membrane"/>
    <property type="evidence" value="ECO:0007669"/>
    <property type="project" value="TreeGrafter"/>
</dbReference>
<feature type="region of interest" description="Disordered" evidence="8">
    <location>
        <begin position="32"/>
        <end position="170"/>
    </location>
</feature>
<dbReference type="CDD" id="cd08377">
    <property type="entry name" value="C2C_MCTP_PRT"/>
    <property type="match status" value="1"/>
</dbReference>
<feature type="domain" description="C2" evidence="10">
    <location>
        <begin position="501"/>
        <end position="618"/>
    </location>
</feature>
<dbReference type="InterPro" id="IPR013583">
    <property type="entry name" value="MCTP_C"/>
</dbReference>
<dbReference type="PANTHER" id="PTHR45911:SF4">
    <property type="entry name" value="MULTIPLE C2 AND TRANSMEMBRANE DOMAIN-CONTAINING PROTEIN"/>
    <property type="match status" value="1"/>
</dbReference>
<evidence type="ECO:0000256" key="8">
    <source>
        <dbReference type="SAM" id="MobiDB-lite"/>
    </source>
</evidence>
<dbReference type="CDD" id="cd08376">
    <property type="entry name" value="C2B_MCTP_PRT"/>
    <property type="match status" value="1"/>
</dbReference>
<evidence type="ECO:0000256" key="4">
    <source>
        <dbReference type="ARBA" id="ARBA00022737"/>
    </source>
</evidence>
<protein>
    <recommendedName>
        <fullName evidence="10">C2 domain-containing protein</fullName>
    </recommendedName>
</protein>
<dbReference type="GO" id="GO:0046928">
    <property type="term" value="P:regulation of neurotransmitter secretion"/>
    <property type="evidence" value="ECO:0007669"/>
    <property type="project" value="TreeGrafter"/>
</dbReference>
<evidence type="ECO:0000256" key="6">
    <source>
        <dbReference type="ARBA" id="ARBA00022989"/>
    </source>
</evidence>
<feature type="compositionally biased region" description="Basic residues" evidence="8">
    <location>
        <begin position="88"/>
        <end position="100"/>
    </location>
</feature>
<feature type="compositionally biased region" description="Low complexity" evidence="8">
    <location>
        <begin position="1"/>
        <end position="11"/>
    </location>
</feature>
<gene>
    <name evidence="11" type="ORF">CHIRRI_LOCUS3574</name>
</gene>